<comment type="caution">
    <text evidence="2">The sequence shown here is derived from an EMBL/GenBank/DDBJ whole genome shotgun (WGS) entry which is preliminary data.</text>
</comment>
<dbReference type="Proteomes" id="UP001596455">
    <property type="component" value="Unassembled WGS sequence"/>
</dbReference>
<dbReference type="SUPFAM" id="SSF53474">
    <property type="entry name" value="alpha/beta-Hydrolases"/>
    <property type="match status" value="1"/>
</dbReference>
<reference evidence="3" key="1">
    <citation type="journal article" date="2019" name="Int. J. Syst. Evol. Microbiol.">
        <title>The Global Catalogue of Microorganisms (GCM) 10K type strain sequencing project: providing services to taxonomists for standard genome sequencing and annotation.</title>
        <authorList>
            <consortium name="The Broad Institute Genomics Platform"/>
            <consortium name="The Broad Institute Genome Sequencing Center for Infectious Disease"/>
            <person name="Wu L."/>
            <person name="Ma J."/>
        </authorList>
    </citation>
    <scope>NUCLEOTIDE SEQUENCE [LARGE SCALE GENOMIC DNA]</scope>
    <source>
        <strain evidence="3">JCM 1490</strain>
    </source>
</reference>
<evidence type="ECO:0000313" key="3">
    <source>
        <dbReference type="Proteomes" id="UP001596455"/>
    </source>
</evidence>
<evidence type="ECO:0000256" key="1">
    <source>
        <dbReference type="ARBA" id="ARBA00008645"/>
    </source>
</evidence>
<dbReference type="GO" id="GO:0016787">
    <property type="term" value="F:hydrolase activity"/>
    <property type="evidence" value="ECO:0007669"/>
    <property type="project" value="UniProtKB-KW"/>
</dbReference>
<comment type="similarity">
    <text evidence="1">Belongs to the AB hydrolase superfamily.</text>
</comment>
<dbReference type="RefSeq" id="WP_382391437.1">
    <property type="nucleotide sequence ID" value="NZ_JBHTCQ010000001.1"/>
</dbReference>
<dbReference type="EC" id="3.1.-.-" evidence="2"/>
<dbReference type="InterPro" id="IPR029058">
    <property type="entry name" value="AB_hydrolase_fold"/>
</dbReference>
<sequence length="373" mass="39295">MPARPSAIGGYEDWPGWLRGRELHDGDETTRAVARLLGVPRPEPAHVRTAGAWEQDGVEVTELHWSVGFGPPTRAWALRPAGTAGPLPGVLALHCHGGVKSVGAAELLRTPADPAVAQRARRDLYGGRALAKDLARAGFAVLAHDTFGWGARRFTLDPPPSGVQSALAGAEALWAATGTTPAPAELADTRYDAAAAAHEHVVAKAAGYLGTTFAGMVAYDDLVALGVLRGLDGVDADRTAVVGMSGGGGRAAQLAALDPRLTAAVVVAMMTTTQALFPAHVDAHSWLLASPLGPDWGLPRLAAGRRRHDLMVLSFDQDELFPSEGVRDAHRELRERYAEPGSAALEEAILPGPHAFPPEAQDRAVEFLVRSLR</sequence>
<dbReference type="PANTHER" id="PTHR22946:SF8">
    <property type="entry name" value="ACETYL XYLAN ESTERASE DOMAIN-CONTAINING PROTEIN"/>
    <property type="match status" value="1"/>
</dbReference>
<keyword evidence="3" id="KW-1185">Reference proteome</keyword>
<dbReference type="EMBL" id="JBHTCQ010000001">
    <property type="protein sequence ID" value="MFC7404239.1"/>
    <property type="molecule type" value="Genomic_DNA"/>
</dbReference>
<dbReference type="Gene3D" id="3.40.50.1820">
    <property type="entry name" value="alpha/beta hydrolase"/>
    <property type="match status" value="1"/>
</dbReference>
<protein>
    <submittedName>
        <fullName evidence="2">Dienelactone hydrolase family protein</fullName>
        <ecNumber evidence="2">3.1.-.-</ecNumber>
    </submittedName>
</protein>
<proteinExistence type="inferred from homology"/>
<accession>A0ABW2Q423</accession>
<gene>
    <name evidence="2" type="ORF">ACFQQL_03875</name>
</gene>
<keyword evidence="2" id="KW-0378">Hydrolase</keyword>
<dbReference type="PANTHER" id="PTHR22946">
    <property type="entry name" value="DIENELACTONE HYDROLASE DOMAIN-CONTAINING PROTEIN-RELATED"/>
    <property type="match status" value="1"/>
</dbReference>
<organism evidence="2 3">
    <name type="scientific">Georgenia alba</name>
    <dbReference type="NCBI Taxonomy" id="2233858"/>
    <lineage>
        <taxon>Bacteria</taxon>
        <taxon>Bacillati</taxon>
        <taxon>Actinomycetota</taxon>
        <taxon>Actinomycetes</taxon>
        <taxon>Micrococcales</taxon>
        <taxon>Bogoriellaceae</taxon>
        <taxon>Georgenia</taxon>
    </lineage>
</organism>
<dbReference type="InterPro" id="IPR050261">
    <property type="entry name" value="FrsA_esterase"/>
</dbReference>
<name>A0ABW2Q423_9MICO</name>
<evidence type="ECO:0000313" key="2">
    <source>
        <dbReference type="EMBL" id="MFC7404239.1"/>
    </source>
</evidence>